<evidence type="ECO:0000256" key="2">
    <source>
        <dbReference type="SAM" id="Phobius"/>
    </source>
</evidence>
<keyword evidence="4" id="KW-1185">Reference proteome</keyword>
<evidence type="ECO:0000313" key="3">
    <source>
        <dbReference type="EMBL" id="MEQ2310045.1"/>
    </source>
</evidence>
<feature type="region of interest" description="Disordered" evidence="1">
    <location>
        <begin position="1"/>
        <end position="48"/>
    </location>
</feature>
<name>A0ABV0ZV73_9TELE</name>
<dbReference type="EMBL" id="JAHRIP010075444">
    <property type="protein sequence ID" value="MEQ2310045.1"/>
    <property type="molecule type" value="Genomic_DNA"/>
</dbReference>
<keyword evidence="2" id="KW-0812">Transmembrane</keyword>
<accession>A0ABV0ZV73</accession>
<organism evidence="3 4">
    <name type="scientific">Ameca splendens</name>
    <dbReference type="NCBI Taxonomy" id="208324"/>
    <lineage>
        <taxon>Eukaryota</taxon>
        <taxon>Metazoa</taxon>
        <taxon>Chordata</taxon>
        <taxon>Craniata</taxon>
        <taxon>Vertebrata</taxon>
        <taxon>Euteleostomi</taxon>
        <taxon>Actinopterygii</taxon>
        <taxon>Neopterygii</taxon>
        <taxon>Teleostei</taxon>
        <taxon>Neoteleostei</taxon>
        <taxon>Acanthomorphata</taxon>
        <taxon>Ovalentaria</taxon>
        <taxon>Atherinomorphae</taxon>
        <taxon>Cyprinodontiformes</taxon>
        <taxon>Goodeidae</taxon>
        <taxon>Ameca</taxon>
    </lineage>
</organism>
<keyword evidence="2" id="KW-1133">Transmembrane helix</keyword>
<dbReference type="Proteomes" id="UP001469553">
    <property type="component" value="Unassembled WGS sequence"/>
</dbReference>
<sequence>MRRERGAVSNDRGGGESSQSSHLSFLRRSSPRPSQSHQQPGAIREEFPLSTWTYSHSRSDTEELSQPTLCSIFRRRFPCQRPFSLRLEKMLLFLLPAFALLLSTETAVYGISHEKWPGTVAQYNKDRSWNRFRDIFQDEPLRSYHKHTL</sequence>
<feature type="compositionally biased region" description="Low complexity" evidence="1">
    <location>
        <begin position="17"/>
        <end position="40"/>
    </location>
</feature>
<evidence type="ECO:0000256" key="1">
    <source>
        <dbReference type="SAM" id="MobiDB-lite"/>
    </source>
</evidence>
<feature type="transmembrane region" description="Helical" evidence="2">
    <location>
        <begin position="90"/>
        <end position="111"/>
    </location>
</feature>
<proteinExistence type="predicted"/>
<protein>
    <submittedName>
        <fullName evidence="3">Uncharacterized protein</fullName>
    </submittedName>
</protein>
<gene>
    <name evidence="3" type="ORF">AMECASPLE_004800</name>
</gene>
<comment type="caution">
    <text evidence="3">The sequence shown here is derived from an EMBL/GenBank/DDBJ whole genome shotgun (WGS) entry which is preliminary data.</text>
</comment>
<evidence type="ECO:0000313" key="4">
    <source>
        <dbReference type="Proteomes" id="UP001469553"/>
    </source>
</evidence>
<keyword evidence="2" id="KW-0472">Membrane</keyword>
<reference evidence="3 4" key="1">
    <citation type="submission" date="2021-06" db="EMBL/GenBank/DDBJ databases">
        <authorList>
            <person name="Palmer J.M."/>
        </authorList>
    </citation>
    <scope>NUCLEOTIDE SEQUENCE [LARGE SCALE GENOMIC DNA]</scope>
    <source>
        <strain evidence="3 4">AS_MEX2019</strain>
        <tissue evidence="3">Muscle</tissue>
    </source>
</reference>